<dbReference type="KEGG" id="mgm:Mmc1_0306"/>
<dbReference type="GO" id="GO:0051996">
    <property type="term" value="F:squalene synthase [NAD(P)H] activity"/>
    <property type="evidence" value="ECO:0007669"/>
    <property type="project" value="InterPro"/>
</dbReference>
<evidence type="ECO:0000313" key="2">
    <source>
        <dbReference type="EMBL" id="ABK42833.1"/>
    </source>
</evidence>
<dbReference type="PANTHER" id="PTHR31480">
    <property type="entry name" value="BIFUNCTIONAL LYCOPENE CYCLASE/PHYTOENE SYNTHASE"/>
    <property type="match status" value="1"/>
</dbReference>
<name>A0L4E0_MAGMM</name>
<dbReference type="CDD" id="cd00683">
    <property type="entry name" value="Trans_IPPS_HH"/>
    <property type="match status" value="1"/>
</dbReference>
<dbReference type="AlphaFoldDB" id="A0L4E0"/>
<dbReference type="InterPro" id="IPR033904">
    <property type="entry name" value="Trans_IPPS_HH"/>
</dbReference>
<accession>A0L4E0</accession>
<dbReference type="SUPFAM" id="SSF48576">
    <property type="entry name" value="Terpenoid synthases"/>
    <property type="match status" value="1"/>
</dbReference>
<dbReference type="RefSeq" id="WP_011712005.1">
    <property type="nucleotide sequence ID" value="NC_008576.1"/>
</dbReference>
<dbReference type="PROSITE" id="PS01045">
    <property type="entry name" value="SQUALEN_PHYTOEN_SYN_2"/>
    <property type="match status" value="1"/>
</dbReference>
<keyword evidence="3" id="KW-1185">Reference proteome</keyword>
<keyword evidence="1" id="KW-0808">Transferase</keyword>
<dbReference type="InterPro" id="IPR017828">
    <property type="entry name" value="SQ_synth_HpnD-like"/>
</dbReference>
<dbReference type="GO" id="GO:0016117">
    <property type="term" value="P:carotenoid biosynthetic process"/>
    <property type="evidence" value="ECO:0007669"/>
    <property type="project" value="InterPro"/>
</dbReference>
<proteinExistence type="predicted"/>
<evidence type="ECO:0000313" key="3">
    <source>
        <dbReference type="Proteomes" id="UP000002586"/>
    </source>
</evidence>
<dbReference type="EMBL" id="CP000471">
    <property type="protein sequence ID" value="ABK42833.1"/>
    <property type="molecule type" value="Genomic_DNA"/>
</dbReference>
<dbReference type="HOGENOM" id="CLU_037269_1_1_5"/>
<dbReference type="OrthoDB" id="9807580at2"/>
<sequence length="288" mass="33084">MTPDLYCQARVKRSGSSFYWPMRLLPAHKRRGLFALYAFCREVDDIVDRQLDPRAAHMKLAWWHEEIVEVFTGQPRHPVARALHALKDQYGWQMAPFIEILQGMEMDLQPRNYENWQELEGYCHKVSVAVGLAALPVFGVTGERAQQFAHHLGMALQLTNILRDLFEDGQMGRVYLPQTVLQAHGVQHQGILDGEWQPALVAALQEVDARIESHFAQARELVQGEHFAQLTAARSMGAVYHARLRRIRAAGYRVDQQPAQLSKSYKLWLCLRCWLASRVGWLRAYDAL</sequence>
<gene>
    <name evidence="2" type="ordered locus">Mmc1_0306</name>
</gene>
<evidence type="ECO:0000256" key="1">
    <source>
        <dbReference type="ARBA" id="ARBA00022679"/>
    </source>
</evidence>
<dbReference type="Pfam" id="PF00494">
    <property type="entry name" value="SQS_PSY"/>
    <property type="match status" value="1"/>
</dbReference>
<dbReference type="SFLD" id="SFLDG01212">
    <property type="entry name" value="Phytoene_synthase_like"/>
    <property type="match status" value="1"/>
</dbReference>
<dbReference type="STRING" id="156889.Mmc1_0306"/>
<dbReference type="InterPro" id="IPR044843">
    <property type="entry name" value="Trans_IPPS_bact-type"/>
</dbReference>
<reference evidence="2 3" key="2">
    <citation type="journal article" date="2012" name="Int. J. Syst. Evol. Microbiol.">
        <title>Magnetococcus marinus gen. nov., sp. nov., a marine, magnetotactic bacterium that represents a novel lineage (Magnetococcaceae fam. nov.; Magnetococcales ord. nov.) at the base of the Alphaproteobacteria.</title>
        <authorList>
            <person name="Bazylinski D.A."/>
            <person name="Williams T.J."/>
            <person name="Lefevre C.T."/>
            <person name="Berg R.J."/>
            <person name="Zhang C.L."/>
            <person name="Bowser S.S."/>
            <person name="Dean A.J."/>
            <person name="Beveridge T.J."/>
        </authorList>
    </citation>
    <scope>NUCLEOTIDE SEQUENCE [LARGE SCALE GENOMIC DNA]</scope>
    <source>
        <strain evidence="3">ATCC BAA-1437 / JCM 17883 / MC-1</strain>
    </source>
</reference>
<reference evidence="3" key="1">
    <citation type="journal article" date="2009" name="Appl. Environ. Microbiol.">
        <title>Complete genome sequence of the chemolithoautotrophic marine magnetotactic coccus strain MC-1.</title>
        <authorList>
            <person name="Schubbe S."/>
            <person name="Williams T.J."/>
            <person name="Xie G."/>
            <person name="Kiss H.E."/>
            <person name="Brettin T.S."/>
            <person name="Martinez D."/>
            <person name="Ross C.A."/>
            <person name="Schuler D."/>
            <person name="Cox B.L."/>
            <person name="Nealson K.H."/>
            <person name="Bazylinski D.A."/>
        </authorList>
    </citation>
    <scope>NUCLEOTIDE SEQUENCE [LARGE SCALE GENOMIC DNA]</scope>
    <source>
        <strain evidence="3">ATCC BAA-1437 / JCM 17883 / MC-1</strain>
    </source>
</reference>
<dbReference type="InterPro" id="IPR008949">
    <property type="entry name" value="Isoprenoid_synthase_dom_sf"/>
</dbReference>
<dbReference type="Proteomes" id="UP000002586">
    <property type="component" value="Chromosome"/>
</dbReference>
<dbReference type="SFLD" id="SFLDS00005">
    <property type="entry name" value="Isoprenoid_Synthase_Type_I"/>
    <property type="match status" value="1"/>
</dbReference>
<organism evidence="2 3">
    <name type="scientific">Magnetococcus marinus (strain ATCC BAA-1437 / JCM 17883 / MC-1)</name>
    <dbReference type="NCBI Taxonomy" id="156889"/>
    <lineage>
        <taxon>Bacteria</taxon>
        <taxon>Pseudomonadati</taxon>
        <taxon>Pseudomonadota</taxon>
        <taxon>Magnetococcia</taxon>
        <taxon>Magnetococcales</taxon>
        <taxon>Magnetococcaceae</taxon>
        <taxon>Magnetococcus</taxon>
    </lineage>
</organism>
<dbReference type="InterPro" id="IPR019845">
    <property type="entry name" value="Squalene/phytoene_synthase_CS"/>
</dbReference>
<dbReference type="NCBIfam" id="TIGR03465">
    <property type="entry name" value="HpnD"/>
    <property type="match status" value="1"/>
</dbReference>
<dbReference type="eggNOG" id="COG1562">
    <property type="taxonomic scope" value="Bacteria"/>
</dbReference>
<dbReference type="GO" id="GO:0004311">
    <property type="term" value="F:geranylgeranyl diphosphate synthase activity"/>
    <property type="evidence" value="ECO:0007669"/>
    <property type="project" value="InterPro"/>
</dbReference>
<dbReference type="SFLD" id="SFLDG01018">
    <property type="entry name" value="Squalene/Phytoene_Synthase_Lik"/>
    <property type="match status" value="1"/>
</dbReference>
<protein>
    <submittedName>
        <fullName evidence="2">Squalene/phytoene synthase</fullName>
    </submittedName>
</protein>
<dbReference type="Gene3D" id="1.10.600.10">
    <property type="entry name" value="Farnesyl Diphosphate Synthase"/>
    <property type="match status" value="1"/>
</dbReference>
<dbReference type="InterPro" id="IPR002060">
    <property type="entry name" value="Squ/phyt_synthse"/>
</dbReference>